<reference evidence="2" key="1">
    <citation type="journal article" date="2020" name="mSystems">
        <title>Genome- and Community-Level Interaction Insights into Carbon Utilization and Element Cycling Functions of Hydrothermarchaeota in Hydrothermal Sediment.</title>
        <authorList>
            <person name="Zhou Z."/>
            <person name="Liu Y."/>
            <person name="Xu W."/>
            <person name="Pan J."/>
            <person name="Luo Z.H."/>
            <person name="Li M."/>
        </authorList>
    </citation>
    <scope>NUCLEOTIDE SEQUENCE [LARGE SCALE GENOMIC DNA]</scope>
    <source>
        <strain evidence="2">SpSt-349</strain>
    </source>
</reference>
<name>A0A831U0A0_GEOME</name>
<comment type="caution">
    <text evidence="2">The sequence shown here is derived from an EMBL/GenBank/DDBJ whole genome shotgun (WGS) entry which is preliminary data.</text>
</comment>
<sequence>MKLYQGFTLGVTTLAAALLTAPAAVSAADLGITSDTIVRLYERDDSGGRQRSLLPVYEFLRLDYTAPKTPGLSLHAHGWGRLNLRDDFGNADGTADGELLYAYLDYLDPRNRDYQLRVGRQYIFEGLMRESVDGVYVKTDQVPSVTASAYAGLPVNLEDVKGRGGDWIYGARVAQGMPGRYDVALAYKHTGNHGSTDEQLLGADATLLLPANITLLGHATWNLVNGGFGEHSYELRLPFKALELRPFYQRYRYEDFLNRKSGGSAPFRYMSQFGEKVDIAGSEAFWYPAENIEFGARYKHYEYDKRYGSADMYTVLAAVRRKIFSEVGVEFGRVEGDIAQNRYYLGRSYVYWDMAPAYVTADVVYVNYDDGNVWSMYGKESAFFASVGAGRKFLDKALNVKVSLDYSQDPYFDKDYRGTLAASYAFGR</sequence>
<accession>A0A831U0A0</accession>
<dbReference type="EMBL" id="DSOV01000016">
    <property type="protein sequence ID" value="HEN41714.1"/>
    <property type="molecule type" value="Genomic_DNA"/>
</dbReference>
<dbReference type="AlphaFoldDB" id="A0A831U0A0"/>
<evidence type="ECO:0000313" key="2">
    <source>
        <dbReference type="EMBL" id="HEN41714.1"/>
    </source>
</evidence>
<organism evidence="2">
    <name type="scientific">Geobacter metallireducens</name>
    <dbReference type="NCBI Taxonomy" id="28232"/>
    <lineage>
        <taxon>Bacteria</taxon>
        <taxon>Pseudomonadati</taxon>
        <taxon>Thermodesulfobacteriota</taxon>
        <taxon>Desulfuromonadia</taxon>
        <taxon>Geobacterales</taxon>
        <taxon>Geobacteraceae</taxon>
        <taxon>Geobacter</taxon>
    </lineage>
</organism>
<evidence type="ECO:0000256" key="1">
    <source>
        <dbReference type="SAM" id="SignalP"/>
    </source>
</evidence>
<feature type="chain" id="PRO_5032740942" description="Outer membrane channel" evidence="1">
    <location>
        <begin position="28"/>
        <end position="428"/>
    </location>
</feature>
<keyword evidence="1" id="KW-0732">Signal</keyword>
<gene>
    <name evidence="2" type="ORF">ENQ87_04935</name>
</gene>
<feature type="signal peptide" evidence="1">
    <location>
        <begin position="1"/>
        <end position="27"/>
    </location>
</feature>
<proteinExistence type="predicted"/>
<protein>
    <recommendedName>
        <fullName evidence="3">Outer membrane channel</fullName>
    </recommendedName>
</protein>
<evidence type="ECO:0008006" key="3">
    <source>
        <dbReference type="Google" id="ProtNLM"/>
    </source>
</evidence>